<keyword evidence="3" id="KW-1185">Reference proteome</keyword>
<dbReference type="AlphaFoldDB" id="A0A074TMN0"/>
<dbReference type="Gene3D" id="2.40.128.270">
    <property type="match status" value="1"/>
</dbReference>
<dbReference type="InterPro" id="IPR038670">
    <property type="entry name" value="HslJ-like_sf"/>
</dbReference>
<dbReference type="Proteomes" id="UP000027725">
    <property type="component" value="Unassembled WGS sequence"/>
</dbReference>
<accession>A0A074TMN0</accession>
<protein>
    <recommendedName>
        <fullName evidence="1">DUF306 domain-containing protein</fullName>
    </recommendedName>
</protein>
<feature type="domain" description="DUF306" evidence="1">
    <location>
        <begin position="28"/>
        <end position="123"/>
    </location>
</feature>
<dbReference type="Pfam" id="PF03724">
    <property type="entry name" value="META"/>
    <property type="match status" value="1"/>
</dbReference>
<sequence length="131" mass="13642">MAAGAALALTLAGCKSDPTDPLEAVAPNAVWEVVEIAGKPVPKDIEVTLTHPEAGLIAGRSGCNHYNGRISEQDGRVRIGELAGTRMACPGPVMAVEQAFRSAIARVDAVEIRDDRLELMAGGKPMVIATP</sequence>
<name>A0A074TMN0_9RHOB</name>
<evidence type="ECO:0000259" key="1">
    <source>
        <dbReference type="Pfam" id="PF03724"/>
    </source>
</evidence>
<evidence type="ECO:0000313" key="2">
    <source>
        <dbReference type="EMBL" id="KEP71445.1"/>
    </source>
</evidence>
<dbReference type="EMBL" id="JHEH01000002">
    <property type="protein sequence ID" value="KEP71445.1"/>
    <property type="molecule type" value="Genomic_DNA"/>
</dbReference>
<dbReference type="PANTHER" id="PTHR35535:SF1">
    <property type="entry name" value="HEAT SHOCK PROTEIN HSLJ"/>
    <property type="match status" value="1"/>
</dbReference>
<dbReference type="InterPro" id="IPR005184">
    <property type="entry name" value="DUF306_Meta_HslJ"/>
</dbReference>
<dbReference type="eggNOG" id="COG3187">
    <property type="taxonomic scope" value="Bacteria"/>
</dbReference>
<dbReference type="InterPro" id="IPR053147">
    <property type="entry name" value="Hsp_HslJ-like"/>
</dbReference>
<dbReference type="PANTHER" id="PTHR35535">
    <property type="entry name" value="HEAT SHOCK PROTEIN HSLJ"/>
    <property type="match status" value="1"/>
</dbReference>
<evidence type="ECO:0000313" key="3">
    <source>
        <dbReference type="Proteomes" id="UP000027725"/>
    </source>
</evidence>
<proteinExistence type="predicted"/>
<organism evidence="2 3">
    <name type="scientific">Thioclava dalianensis</name>
    <dbReference type="NCBI Taxonomy" id="1185766"/>
    <lineage>
        <taxon>Bacteria</taxon>
        <taxon>Pseudomonadati</taxon>
        <taxon>Pseudomonadota</taxon>
        <taxon>Alphaproteobacteria</taxon>
        <taxon>Rhodobacterales</taxon>
        <taxon>Paracoccaceae</taxon>
        <taxon>Thioclava</taxon>
    </lineage>
</organism>
<dbReference type="STRING" id="1185766.SAMN05216224_101115"/>
<comment type="caution">
    <text evidence="2">The sequence shown here is derived from an EMBL/GenBank/DDBJ whole genome shotgun (WGS) entry which is preliminary data.</text>
</comment>
<reference evidence="2 3" key="1">
    <citation type="submission" date="2014-03" db="EMBL/GenBank/DDBJ databases">
        <title>The draft genome sequence of Thioclava dalianensis DLFJ1-1.</title>
        <authorList>
            <person name="Lai Q."/>
            <person name="Shao Z."/>
        </authorList>
    </citation>
    <scope>NUCLEOTIDE SEQUENCE [LARGE SCALE GENOMIC DNA]</scope>
    <source>
        <strain evidence="2 3">DLFJ1-1</strain>
    </source>
</reference>
<gene>
    <name evidence="2" type="ORF">DL1_06340</name>
</gene>